<dbReference type="InterPro" id="IPR003784">
    <property type="entry name" value="BioY"/>
</dbReference>
<dbReference type="AlphaFoldDB" id="A0A9E2KJU6"/>
<evidence type="ECO:0000256" key="1">
    <source>
        <dbReference type="ARBA" id="ARBA00010692"/>
    </source>
</evidence>
<feature type="transmembrane region" description="Helical" evidence="3">
    <location>
        <begin position="88"/>
        <end position="105"/>
    </location>
</feature>
<evidence type="ECO:0000256" key="3">
    <source>
        <dbReference type="SAM" id="Phobius"/>
    </source>
</evidence>
<accession>A0A9E2KJU6</accession>
<dbReference type="PANTHER" id="PTHR34295:SF1">
    <property type="entry name" value="BIOTIN TRANSPORTER BIOY"/>
    <property type="match status" value="1"/>
</dbReference>
<proteinExistence type="inferred from homology"/>
<keyword evidence="3" id="KW-0812">Transmembrane</keyword>
<feature type="transmembrane region" description="Helical" evidence="3">
    <location>
        <begin position="117"/>
        <end position="136"/>
    </location>
</feature>
<evidence type="ECO:0000313" key="4">
    <source>
        <dbReference type="EMBL" id="MBU3819351.1"/>
    </source>
</evidence>
<dbReference type="Proteomes" id="UP000824178">
    <property type="component" value="Unassembled WGS sequence"/>
</dbReference>
<dbReference type="PANTHER" id="PTHR34295">
    <property type="entry name" value="BIOTIN TRANSPORTER BIOY"/>
    <property type="match status" value="1"/>
</dbReference>
<dbReference type="GO" id="GO:0015225">
    <property type="term" value="F:biotin transmembrane transporter activity"/>
    <property type="evidence" value="ECO:0007669"/>
    <property type="project" value="UniProtKB-UniRule"/>
</dbReference>
<organism evidence="4 5">
    <name type="scientific">Candidatus Faecalibacterium intestinavium</name>
    <dbReference type="NCBI Taxonomy" id="2838580"/>
    <lineage>
        <taxon>Bacteria</taxon>
        <taxon>Bacillati</taxon>
        <taxon>Bacillota</taxon>
        <taxon>Clostridia</taxon>
        <taxon>Eubacteriales</taxon>
        <taxon>Oscillospiraceae</taxon>
        <taxon>Faecalibacterium</taxon>
    </lineage>
</organism>
<dbReference type="EMBL" id="JAHLFH010000060">
    <property type="protein sequence ID" value="MBU3819351.1"/>
    <property type="molecule type" value="Genomic_DNA"/>
</dbReference>
<keyword evidence="2" id="KW-1003">Cell membrane</keyword>
<dbReference type="Pfam" id="PF02632">
    <property type="entry name" value="BioY"/>
    <property type="match status" value="1"/>
</dbReference>
<evidence type="ECO:0000313" key="5">
    <source>
        <dbReference type="Proteomes" id="UP000824178"/>
    </source>
</evidence>
<comment type="similarity">
    <text evidence="1 2">Belongs to the BioY family.</text>
</comment>
<feature type="transmembrane region" description="Helical" evidence="3">
    <location>
        <begin position="7"/>
        <end position="27"/>
    </location>
</feature>
<gene>
    <name evidence="4" type="ORF">H9864_03125</name>
</gene>
<feature type="transmembrane region" description="Helical" evidence="3">
    <location>
        <begin position="57"/>
        <end position="76"/>
    </location>
</feature>
<feature type="transmembrane region" description="Helical" evidence="3">
    <location>
        <begin position="142"/>
        <end position="171"/>
    </location>
</feature>
<keyword evidence="2" id="KW-0813">Transport</keyword>
<keyword evidence="2 3" id="KW-0472">Membrane</keyword>
<dbReference type="PIRSF" id="PIRSF016661">
    <property type="entry name" value="BioY"/>
    <property type="match status" value="1"/>
</dbReference>
<name>A0A9E2KJU6_9FIRM</name>
<dbReference type="GO" id="GO:0005886">
    <property type="term" value="C:plasma membrane"/>
    <property type="evidence" value="ECO:0007669"/>
    <property type="project" value="UniProtKB-SubCell"/>
</dbReference>
<sequence length="182" mass="18941">MKRPRLTPYQLSVTALMTAVLCVLGPMSVPIGVVPLSLTNLVICVSAFLLGSRLGTFSVLAYLLLGAAGLPVFSGYGGGLGKLAGPTGGYLVGFLLTAWIGGRAVERSKGRPLPSALGLGLGVAACYLLGTGWFVFQMKCSLGYALTVCVLPFLPFDLAKIALAVLAGGAVRRRLDREKLLK</sequence>
<comment type="subcellular location">
    <subcellularLocation>
        <location evidence="2">Cell membrane</location>
        <topology evidence="2">Multi-pass membrane protein</topology>
    </subcellularLocation>
</comment>
<comment type="caution">
    <text evidence="4">The sequence shown here is derived from an EMBL/GenBank/DDBJ whole genome shotgun (WGS) entry which is preliminary data.</text>
</comment>
<feature type="transmembrane region" description="Helical" evidence="3">
    <location>
        <begin position="33"/>
        <end position="50"/>
    </location>
</feature>
<protein>
    <recommendedName>
        <fullName evidence="2">Biotin transporter</fullName>
    </recommendedName>
</protein>
<reference evidence="4" key="2">
    <citation type="submission" date="2021-04" db="EMBL/GenBank/DDBJ databases">
        <authorList>
            <person name="Gilroy R."/>
        </authorList>
    </citation>
    <scope>NUCLEOTIDE SEQUENCE</scope>
    <source>
        <strain evidence="4">742</strain>
    </source>
</reference>
<reference evidence="4" key="1">
    <citation type="journal article" date="2021" name="PeerJ">
        <title>Extensive microbial diversity within the chicken gut microbiome revealed by metagenomics and culture.</title>
        <authorList>
            <person name="Gilroy R."/>
            <person name="Ravi A."/>
            <person name="Getino M."/>
            <person name="Pursley I."/>
            <person name="Horton D.L."/>
            <person name="Alikhan N.F."/>
            <person name="Baker D."/>
            <person name="Gharbi K."/>
            <person name="Hall N."/>
            <person name="Watson M."/>
            <person name="Adriaenssens E.M."/>
            <person name="Foster-Nyarko E."/>
            <person name="Jarju S."/>
            <person name="Secka A."/>
            <person name="Antonio M."/>
            <person name="Oren A."/>
            <person name="Chaudhuri R.R."/>
            <person name="La Ragione R."/>
            <person name="Hildebrand F."/>
            <person name="Pallen M.J."/>
        </authorList>
    </citation>
    <scope>NUCLEOTIDE SEQUENCE</scope>
    <source>
        <strain evidence="4">742</strain>
    </source>
</reference>
<keyword evidence="3" id="KW-1133">Transmembrane helix</keyword>
<evidence type="ECO:0000256" key="2">
    <source>
        <dbReference type="PIRNR" id="PIRNR016661"/>
    </source>
</evidence>
<dbReference type="Gene3D" id="1.10.1760.20">
    <property type="match status" value="1"/>
</dbReference>